<gene>
    <name evidence="2" type="ORF">MQE35_07620</name>
</gene>
<name>A0A9E6ZY92_9FLAO</name>
<dbReference type="RefSeq" id="WP_255845773.1">
    <property type="nucleotide sequence ID" value="NZ_CP094358.1"/>
</dbReference>
<dbReference type="InterPro" id="IPR026341">
    <property type="entry name" value="T9SS_type_B"/>
</dbReference>
<protein>
    <submittedName>
        <fullName evidence="2">T9SS type B sorting domain-containing protein</fullName>
    </submittedName>
</protein>
<accession>A0A9E6ZY92</accession>
<keyword evidence="1" id="KW-0732">Signal</keyword>
<dbReference type="AlphaFoldDB" id="A0A9E6ZY92"/>
<dbReference type="EMBL" id="CP094358">
    <property type="protein sequence ID" value="UOB19156.1"/>
    <property type="molecule type" value="Genomic_DNA"/>
</dbReference>
<feature type="signal peptide" evidence="1">
    <location>
        <begin position="1"/>
        <end position="19"/>
    </location>
</feature>
<keyword evidence="3" id="KW-1185">Reference proteome</keyword>
<feature type="chain" id="PRO_5038506988" evidence="1">
    <location>
        <begin position="20"/>
        <end position="689"/>
    </location>
</feature>
<evidence type="ECO:0000256" key="1">
    <source>
        <dbReference type="SAM" id="SignalP"/>
    </source>
</evidence>
<dbReference type="Proteomes" id="UP000831290">
    <property type="component" value="Chromosome"/>
</dbReference>
<proteinExistence type="predicted"/>
<dbReference type="NCBIfam" id="TIGR04131">
    <property type="entry name" value="Bac_Flav_CTERM"/>
    <property type="match status" value="1"/>
</dbReference>
<organism evidence="2 3">
    <name type="scientific">Abyssalbus ytuae</name>
    <dbReference type="NCBI Taxonomy" id="2926907"/>
    <lineage>
        <taxon>Bacteria</taxon>
        <taxon>Pseudomonadati</taxon>
        <taxon>Bacteroidota</taxon>
        <taxon>Flavobacteriia</taxon>
        <taxon>Flavobacteriales</taxon>
        <taxon>Flavobacteriaceae</taxon>
        <taxon>Abyssalbus</taxon>
    </lineage>
</organism>
<evidence type="ECO:0000313" key="2">
    <source>
        <dbReference type="EMBL" id="UOB19156.1"/>
    </source>
</evidence>
<reference evidence="2" key="1">
    <citation type="submission" date="2022-03" db="EMBL/GenBank/DDBJ databases">
        <title>Description of Abyssus ytuae gen. nov., sp. nov., a novel member of the family Flavobacteriaceae isolated from the sediment of Mariana Trench.</title>
        <authorList>
            <person name="Zhang J."/>
            <person name="Xu X."/>
        </authorList>
    </citation>
    <scope>NUCLEOTIDE SEQUENCE</scope>
    <source>
        <strain evidence="2">MT3330</strain>
    </source>
</reference>
<dbReference type="Pfam" id="PF13585">
    <property type="entry name" value="CHU_C"/>
    <property type="match status" value="1"/>
</dbReference>
<sequence>MKTYLLCIFLVLPFFFVKAQCSGDVGSRILTVTNDHPSFPSGVCFNDVINFAAVVEGSTSTTLVFQWQESGDGGNSWTDIPAEVNNTFSLTVTNNNYLYRFQVSEAADAGNAACTFFSPSVTVTYFDVSSNPVDAVSQCDLNGDGQETFDLTAAVPQIINGDSPANYNITFHASLAAAQAGSAPFANPGAFVNTSIPTQQIFVRVENIATGCVATHVFSIEVYTVPPVNTPVTLSQCDDNSDGISVFDLNDANPLVINNPANFTITYYNTLTGATNQDAADEIINVDTFSDSASSQVFANVSDNQGCGSSVATVNLQTTASQIDPAYVFLVNQCDDNTGGGVVNDGVATFNLTQAQNAIISQFPPADQPDLQVSFYETQAEALTQQNQIPLTGYQNTSSPFSQNLFVRVNNTNNNSCYGLGEHVTLSVSQQPEFEVESPQYICLNDLPKTLTVLNPQDDYTYVWYRNGNDQTGVVGIDRIAEVYSPGTYTVVATNADGSGCSTEMEIEVLPSSIATITNVITDMTSPNSTVTIEFEGYSDDYEYNIDFQPFENTHISQLSGSQGEVITYQAYIENPMGGYQTIRVRDRHGCGVAIEEVCVLGFPRFFTPNGDGVNDRWQIFGAEDDCFDNAIVNIFDRFGKLVKQFSSEDDGWNGTFNGRPLPATDYWFTVKFANENMDVYKGHFSLKR</sequence>
<dbReference type="KEGG" id="fbm:MQE35_07620"/>
<evidence type="ECO:0000313" key="3">
    <source>
        <dbReference type="Proteomes" id="UP000831290"/>
    </source>
</evidence>